<evidence type="ECO:0000256" key="5">
    <source>
        <dbReference type="RuleBase" id="RU003512"/>
    </source>
</evidence>
<dbReference type="EMBL" id="JAZHOV010000010">
    <property type="protein sequence ID" value="MEF2256314.1"/>
    <property type="molecule type" value="Genomic_DNA"/>
</dbReference>
<dbReference type="PANTHER" id="PTHR42953">
    <property type="entry name" value="HIGH-AFFINITY ZINC UPTAKE SYSTEM PROTEIN ZNUA-RELATED"/>
    <property type="match status" value="1"/>
</dbReference>
<evidence type="ECO:0000313" key="7">
    <source>
        <dbReference type="EMBL" id="MEF2256314.1"/>
    </source>
</evidence>
<keyword evidence="8" id="KW-1185">Reference proteome</keyword>
<dbReference type="PRINTS" id="PR00690">
    <property type="entry name" value="ADHESNFAMILY"/>
</dbReference>
<gene>
    <name evidence="7" type="ORF">V2V91_14415</name>
</gene>
<accession>A0ABU7VC01</accession>
<evidence type="ECO:0000256" key="2">
    <source>
        <dbReference type="ARBA" id="ARBA00022448"/>
    </source>
</evidence>
<proteinExistence type="inferred from homology"/>
<dbReference type="SUPFAM" id="SSF53807">
    <property type="entry name" value="Helical backbone' metal receptor"/>
    <property type="match status" value="1"/>
</dbReference>
<keyword evidence="4 6" id="KW-0732">Signal</keyword>
<feature type="chain" id="PRO_5045058318" evidence="6">
    <location>
        <begin position="25"/>
        <end position="327"/>
    </location>
</feature>
<evidence type="ECO:0000256" key="3">
    <source>
        <dbReference type="ARBA" id="ARBA00022723"/>
    </source>
</evidence>
<comment type="subcellular location">
    <subcellularLocation>
        <location evidence="1">Cell envelope</location>
    </subcellularLocation>
</comment>
<protein>
    <submittedName>
        <fullName evidence="7">Zinc ABC transporter substrate-binding protein</fullName>
    </submittedName>
</protein>
<dbReference type="PROSITE" id="PS51257">
    <property type="entry name" value="PROKAR_LIPOPROTEIN"/>
    <property type="match status" value="1"/>
</dbReference>
<evidence type="ECO:0000256" key="1">
    <source>
        <dbReference type="ARBA" id="ARBA00004196"/>
    </source>
</evidence>
<reference evidence="7 8" key="1">
    <citation type="submission" date="2024-01" db="EMBL/GenBank/DDBJ databases">
        <title>the genome sequence of strain Microbacterium schleiferi NBRC 15075.</title>
        <authorList>
            <person name="Ding Y."/>
            <person name="Zhang G."/>
        </authorList>
    </citation>
    <scope>NUCLEOTIDE SEQUENCE [LARGE SCALE GENOMIC DNA]</scope>
    <source>
        <strain evidence="7 8">NBRC 15075</strain>
    </source>
</reference>
<sequence length="327" mass="33960">MTTRRLSTLLALGAASALTLTACAGTGGTSETSVPDAATLSVVASTNVYGQIAEEIGGDAVTVTSIIDSAAQDPHEFEPTAQDQLTVSEADLIIENGGGYDGFMDSMIEASGTTAPVITAATFNHDYPAEDGAAEEEGHDHADEDGHDHAHIEGFNEHVWYDPHTMEHLAEAIAEELATLDPDNADLFETNAAAFIDQIAGLEASLDEISAAHAGEGVFVTEPVPVYLIVAAGLENLTPEAFSEAVEEGQDVPPATLLEALGIVEDGSVKVVIANAQTGGAETTQIIDTATAQAIPVLEFTETLPEGQTYISWMQQNIAELADALGA</sequence>
<dbReference type="InterPro" id="IPR050492">
    <property type="entry name" value="Bact_metal-bind_prot9"/>
</dbReference>
<comment type="caution">
    <text evidence="7">The sequence shown here is derived from an EMBL/GenBank/DDBJ whole genome shotgun (WGS) entry which is preliminary data.</text>
</comment>
<name>A0ABU7VC01_9MICO</name>
<dbReference type="Pfam" id="PF01297">
    <property type="entry name" value="ZnuA"/>
    <property type="match status" value="1"/>
</dbReference>
<feature type="signal peptide" evidence="6">
    <location>
        <begin position="1"/>
        <end position="24"/>
    </location>
</feature>
<dbReference type="InterPro" id="IPR006127">
    <property type="entry name" value="ZnuA-like"/>
</dbReference>
<dbReference type="InterPro" id="IPR006128">
    <property type="entry name" value="Lipoprotein_PsaA-like"/>
</dbReference>
<dbReference type="Proteomes" id="UP001351900">
    <property type="component" value="Unassembled WGS sequence"/>
</dbReference>
<dbReference type="PANTHER" id="PTHR42953:SF1">
    <property type="entry name" value="METAL-BINDING PROTEIN HI_0362-RELATED"/>
    <property type="match status" value="1"/>
</dbReference>
<evidence type="ECO:0000256" key="6">
    <source>
        <dbReference type="SAM" id="SignalP"/>
    </source>
</evidence>
<evidence type="ECO:0000313" key="8">
    <source>
        <dbReference type="Proteomes" id="UP001351900"/>
    </source>
</evidence>
<keyword evidence="3" id="KW-0479">Metal-binding</keyword>
<dbReference type="RefSeq" id="WP_331792378.1">
    <property type="nucleotide sequence ID" value="NZ_BAAAUO010000006.1"/>
</dbReference>
<comment type="similarity">
    <text evidence="5">Belongs to the bacterial solute-binding protein 9 family.</text>
</comment>
<organism evidence="7 8">
    <name type="scientific">Microbacterium schleiferi</name>
    <dbReference type="NCBI Taxonomy" id="69362"/>
    <lineage>
        <taxon>Bacteria</taxon>
        <taxon>Bacillati</taxon>
        <taxon>Actinomycetota</taxon>
        <taxon>Actinomycetes</taxon>
        <taxon>Micrococcales</taxon>
        <taxon>Microbacteriaceae</taxon>
        <taxon>Microbacterium</taxon>
    </lineage>
</organism>
<dbReference type="Gene3D" id="3.40.50.1980">
    <property type="entry name" value="Nitrogenase molybdenum iron protein domain"/>
    <property type="match status" value="2"/>
</dbReference>
<keyword evidence="2 5" id="KW-0813">Transport</keyword>
<evidence type="ECO:0000256" key="4">
    <source>
        <dbReference type="ARBA" id="ARBA00022729"/>
    </source>
</evidence>